<dbReference type="KEGG" id="gpa:GPA_22790"/>
<feature type="compositionally biased region" description="Basic residues" evidence="1">
    <location>
        <begin position="428"/>
        <end position="440"/>
    </location>
</feature>
<dbReference type="PATRIC" id="fig|657308.3.peg.1791"/>
<accession>D6E9X6</accession>
<organism evidence="2 3">
    <name type="scientific">Gordonibacter pamelaeae 7-10-1-b</name>
    <dbReference type="NCBI Taxonomy" id="657308"/>
    <lineage>
        <taxon>Bacteria</taxon>
        <taxon>Bacillati</taxon>
        <taxon>Actinomycetota</taxon>
        <taxon>Coriobacteriia</taxon>
        <taxon>Eggerthellales</taxon>
        <taxon>Eggerthellaceae</taxon>
        <taxon>Gordonibacter</taxon>
    </lineage>
</organism>
<dbReference type="AlphaFoldDB" id="D6E9X6"/>
<gene>
    <name evidence="2" type="ORF">GPA_22790</name>
</gene>
<evidence type="ECO:0000256" key="1">
    <source>
        <dbReference type="SAM" id="MobiDB-lite"/>
    </source>
</evidence>
<dbReference type="HOGENOM" id="CLU_030716_1_0_11"/>
<proteinExistence type="predicted"/>
<reference evidence="2 3" key="1">
    <citation type="submission" date="2010-03" db="EMBL/GenBank/DDBJ databases">
        <title>The genome sequence of Gordonibacter pamelaeae 7-10-1-bT.</title>
        <authorList>
            <consortium name="metaHIT consortium -- http://www.metahit.eu/"/>
            <person name="Pajon A."/>
            <person name="Turner K."/>
            <person name="Parkhill J."/>
            <person name="Timmis K."/>
            <person name="Oxley A."/>
            <person name="Wurdemann D."/>
        </authorList>
    </citation>
    <scope>NUCLEOTIDE SEQUENCE [LARGE SCALE GENOMIC DNA]</scope>
    <source>
        <strain evidence="3">7-10-1-b</strain>
    </source>
</reference>
<evidence type="ECO:0000313" key="3">
    <source>
        <dbReference type="Proteomes" id="UP000008805"/>
    </source>
</evidence>
<dbReference type="EMBL" id="FP929047">
    <property type="protein sequence ID" value="CBL04523.1"/>
    <property type="molecule type" value="Genomic_DNA"/>
</dbReference>
<name>D6E9X6_9ACTN</name>
<keyword evidence="3" id="KW-1185">Reference proteome</keyword>
<feature type="region of interest" description="Disordered" evidence="1">
    <location>
        <begin position="421"/>
        <end position="440"/>
    </location>
</feature>
<dbReference type="Proteomes" id="UP000008805">
    <property type="component" value="Chromosome"/>
</dbReference>
<evidence type="ECO:0000313" key="2">
    <source>
        <dbReference type="EMBL" id="CBL04523.1"/>
    </source>
</evidence>
<reference evidence="2 3" key="2">
    <citation type="submission" date="2010-03" db="EMBL/GenBank/DDBJ databases">
        <authorList>
            <person name="Pajon A."/>
        </authorList>
    </citation>
    <scope>NUCLEOTIDE SEQUENCE [LARGE SCALE GENOMIC DNA]</scope>
    <source>
        <strain evidence="3">7-10-1-b</strain>
    </source>
</reference>
<dbReference type="Gene3D" id="3.40.50.300">
    <property type="entry name" value="P-loop containing nucleotide triphosphate hydrolases"/>
    <property type="match status" value="1"/>
</dbReference>
<sequence length="440" mass="47198">MFDWQVGVVDGWLGRDARGMWASPTCGLAVPRQNGKSLGTVQARSNYGMVALGEQVVYTAHLQKTATETFESIAGFFTSRKMVGRVKAVREALGREQIVLKSGARIKFLARTRNGGRGQHGDLLIFDEAQELDDTQQSSFLFAISASPNPQTIYAGTPPDEDSPGTVFKRIRAAALGGRTRTTSWDEWSVPEIPEDPRDRRIWAATNPSLGITIQPSTIETEIEQMDAAKLARERFGWWAPDTGVERVVDADEWAMLETDEPPEGKVAFGVKFSIDGKTVSVSAAVKPKEGPCHVELVHCASTGSGTRWLADWLRARRSGIAVVVIDGTGNAVGLANALKSKDDGYEGKPLVPSAVKVAGPKDASAAAAGLLDAIGDGSVTHYGQPRLTASVTGAWKRRIGEAGNWGWGGDDPTPVESAGLALYGVRTTKRNPGRKSRAT</sequence>
<protein>
    <submittedName>
        <fullName evidence="2">Phage terminase-like protein, large subunit</fullName>
    </submittedName>
</protein>
<dbReference type="InterPro" id="IPR027417">
    <property type="entry name" value="P-loop_NTPase"/>
</dbReference>